<feature type="binding site" evidence="2">
    <location>
        <position position="7"/>
    </location>
    <ligand>
        <name>substrate</name>
    </ligand>
</feature>
<dbReference type="GO" id="GO:0008828">
    <property type="term" value="F:dATP diphosphatase activity"/>
    <property type="evidence" value="ECO:0007669"/>
    <property type="project" value="InterPro"/>
</dbReference>
<dbReference type="CDD" id="cd04664">
    <property type="entry name" value="NUDIX_DHNTPase_like"/>
    <property type="match status" value="1"/>
</dbReference>
<accession>A0A378WIU7</accession>
<dbReference type="InterPro" id="IPR003564">
    <property type="entry name" value="DHNTPase"/>
</dbReference>
<protein>
    <submittedName>
        <fullName evidence="6">dATP pyrophosphohydrolase</fullName>
        <ecNumber evidence="6">3.6.1.-</ecNumber>
    </submittedName>
</protein>
<gene>
    <name evidence="6" type="primary">ntpA</name>
    <name evidence="6" type="ORF">NCTC12229_00798</name>
</gene>
<dbReference type="RefSeq" id="WP_115133625.1">
    <property type="nucleotide sequence ID" value="NZ_UGRS01000001.1"/>
</dbReference>
<dbReference type="GO" id="GO:0046872">
    <property type="term" value="F:metal ion binding"/>
    <property type="evidence" value="ECO:0007669"/>
    <property type="project" value="UniProtKB-KW"/>
</dbReference>
<organism evidence="6 7">
    <name type="scientific">Neisseria zoodegmatis</name>
    <dbReference type="NCBI Taxonomy" id="326523"/>
    <lineage>
        <taxon>Bacteria</taxon>
        <taxon>Pseudomonadati</taxon>
        <taxon>Pseudomonadota</taxon>
        <taxon>Betaproteobacteria</taxon>
        <taxon>Neisseriales</taxon>
        <taxon>Neisseriaceae</taxon>
        <taxon>Neisseria</taxon>
    </lineage>
</organism>
<feature type="binding site" evidence="2">
    <location>
        <position position="28"/>
    </location>
    <ligand>
        <name>substrate</name>
    </ligand>
</feature>
<reference evidence="6 7" key="1">
    <citation type="submission" date="2018-06" db="EMBL/GenBank/DDBJ databases">
        <authorList>
            <consortium name="Pathogen Informatics"/>
            <person name="Doyle S."/>
        </authorList>
    </citation>
    <scope>NUCLEOTIDE SEQUENCE [LARGE SCALE GENOMIC DNA]</scope>
    <source>
        <strain evidence="6 7">NCTC12229</strain>
    </source>
</reference>
<evidence type="ECO:0000256" key="4">
    <source>
        <dbReference type="RuleBase" id="RU003476"/>
    </source>
</evidence>
<keyword evidence="1 4" id="KW-0378">Hydrolase</keyword>
<feature type="binding site" evidence="3">
    <location>
        <position position="59"/>
    </location>
    <ligand>
        <name>Mg(2+)</name>
        <dbReference type="ChEBI" id="CHEBI:18420"/>
    </ligand>
</feature>
<dbReference type="EC" id="3.6.1.-" evidence="6"/>
<dbReference type="PRINTS" id="PR01404">
    <property type="entry name" value="NPPPHYDRLASE"/>
</dbReference>
<sequence length="149" mass="16951">MSVKPLKQPVSVLVVLHDGNNNVLLIERADRKNFWQSVTGSIEPGEAPEAAALREVLEETGIYLSDGQLVNWYESNVYEIYAHWRHRYPEGVTHNTEHIFSAQIDCATPIKLCDSEHTAFEWLPLTEAAEKVFSPSNKEAILNLHKHLF</sequence>
<feature type="domain" description="Nudix hydrolase" evidence="5">
    <location>
        <begin position="5"/>
        <end position="145"/>
    </location>
</feature>
<dbReference type="PROSITE" id="PS00893">
    <property type="entry name" value="NUDIX_BOX"/>
    <property type="match status" value="1"/>
</dbReference>
<evidence type="ECO:0000259" key="5">
    <source>
        <dbReference type="PROSITE" id="PS51462"/>
    </source>
</evidence>
<evidence type="ECO:0000256" key="1">
    <source>
        <dbReference type="ARBA" id="ARBA00022801"/>
    </source>
</evidence>
<feature type="binding site" evidence="2">
    <location>
        <position position="39"/>
    </location>
    <ligand>
        <name>substrate</name>
    </ligand>
</feature>
<dbReference type="Gene3D" id="3.90.79.10">
    <property type="entry name" value="Nucleoside Triphosphate Pyrophosphohydrolase"/>
    <property type="match status" value="1"/>
</dbReference>
<dbReference type="InterPro" id="IPR020476">
    <property type="entry name" value="Nudix_hydrolase"/>
</dbReference>
<dbReference type="Pfam" id="PF00293">
    <property type="entry name" value="NUDIX"/>
    <property type="match status" value="1"/>
</dbReference>
<keyword evidence="3" id="KW-0460">Magnesium</keyword>
<feature type="binding site" evidence="3">
    <location>
        <position position="116"/>
    </location>
    <ligand>
        <name>Mg(2+)</name>
        <dbReference type="ChEBI" id="CHEBI:18420"/>
    </ligand>
</feature>
<dbReference type="InterPro" id="IPR000086">
    <property type="entry name" value="NUDIX_hydrolase_dom"/>
</dbReference>
<dbReference type="SUPFAM" id="SSF55811">
    <property type="entry name" value="Nudix"/>
    <property type="match status" value="1"/>
</dbReference>
<dbReference type="EMBL" id="UGRS01000001">
    <property type="protein sequence ID" value="SUA36383.1"/>
    <property type="molecule type" value="Genomic_DNA"/>
</dbReference>
<evidence type="ECO:0000256" key="3">
    <source>
        <dbReference type="PIRSR" id="PIRSR603564-2"/>
    </source>
</evidence>
<dbReference type="InterPro" id="IPR020084">
    <property type="entry name" value="NUDIX_hydrolase_CS"/>
</dbReference>
<dbReference type="PROSITE" id="PS51462">
    <property type="entry name" value="NUDIX"/>
    <property type="match status" value="1"/>
</dbReference>
<dbReference type="PANTHER" id="PTHR43736">
    <property type="entry name" value="ADP-RIBOSE PYROPHOSPHATASE"/>
    <property type="match status" value="1"/>
</dbReference>
<dbReference type="PRINTS" id="PR00502">
    <property type="entry name" value="NUDIXFAMILY"/>
</dbReference>
<keyword evidence="3" id="KW-0479">Metal-binding</keyword>
<feature type="binding site" evidence="3">
    <location>
        <position position="55"/>
    </location>
    <ligand>
        <name>Mg(2+)</name>
        <dbReference type="ChEBI" id="CHEBI:18420"/>
    </ligand>
</feature>
<dbReference type="GO" id="GO:0046656">
    <property type="term" value="P:folic acid biosynthetic process"/>
    <property type="evidence" value="ECO:0007669"/>
    <property type="project" value="InterPro"/>
</dbReference>
<evidence type="ECO:0000313" key="7">
    <source>
        <dbReference type="Proteomes" id="UP000254055"/>
    </source>
</evidence>
<name>A0A378WIU7_9NEIS</name>
<feature type="binding site" evidence="2">
    <location>
        <position position="134"/>
    </location>
    <ligand>
        <name>substrate</name>
    </ligand>
</feature>
<dbReference type="Proteomes" id="UP000254055">
    <property type="component" value="Unassembled WGS sequence"/>
</dbReference>
<dbReference type="PANTHER" id="PTHR43736:SF1">
    <property type="entry name" value="DIHYDRONEOPTERIN TRIPHOSPHATE DIPHOSPHATASE"/>
    <property type="match status" value="1"/>
</dbReference>
<comment type="similarity">
    <text evidence="4">Belongs to the Nudix hydrolase family.</text>
</comment>
<dbReference type="GO" id="GO:0019177">
    <property type="term" value="F:dihydroneopterin triphosphate pyrophosphohydrolase activity"/>
    <property type="evidence" value="ECO:0007669"/>
    <property type="project" value="InterPro"/>
</dbReference>
<comment type="cofactor">
    <cofactor evidence="3">
        <name>Mg(2+)</name>
        <dbReference type="ChEBI" id="CHEBI:18420"/>
    </cofactor>
    <text evidence="3">Binds 1 Mg(2+) ion per subunit.</text>
</comment>
<evidence type="ECO:0000256" key="2">
    <source>
        <dbReference type="PIRSR" id="PIRSR603564-1"/>
    </source>
</evidence>
<proteinExistence type="inferred from homology"/>
<dbReference type="InterPro" id="IPR015797">
    <property type="entry name" value="NUDIX_hydrolase-like_dom_sf"/>
</dbReference>
<dbReference type="OrthoDB" id="7066556at2"/>
<dbReference type="NCBIfam" id="NF006961">
    <property type="entry name" value="PRK09438.1"/>
    <property type="match status" value="1"/>
</dbReference>
<dbReference type="AlphaFoldDB" id="A0A378WIU7"/>
<evidence type="ECO:0000313" key="6">
    <source>
        <dbReference type="EMBL" id="SUA36383.1"/>
    </source>
</evidence>